<dbReference type="Proteomes" id="UP001187734">
    <property type="component" value="Unassembled WGS sequence"/>
</dbReference>
<comment type="caution">
    <text evidence="2">The sequence shown here is derived from an EMBL/GenBank/DDBJ whole genome shotgun (WGS) entry which is preliminary data.</text>
</comment>
<accession>A0AAE8SQ92</accession>
<dbReference type="AlphaFoldDB" id="A0AAE8SQ92"/>
<organism evidence="2 3">
    <name type="scientific">Fusarium torulosum</name>
    <dbReference type="NCBI Taxonomy" id="33205"/>
    <lineage>
        <taxon>Eukaryota</taxon>
        <taxon>Fungi</taxon>
        <taxon>Dikarya</taxon>
        <taxon>Ascomycota</taxon>
        <taxon>Pezizomycotina</taxon>
        <taxon>Sordariomycetes</taxon>
        <taxon>Hypocreomycetidae</taxon>
        <taxon>Hypocreales</taxon>
        <taxon>Nectriaceae</taxon>
        <taxon>Fusarium</taxon>
    </lineage>
</organism>
<evidence type="ECO:0000256" key="1">
    <source>
        <dbReference type="SAM" id="MobiDB-lite"/>
    </source>
</evidence>
<dbReference type="EMBL" id="ONZP01001127">
    <property type="protein sequence ID" value="SPJ93257.1"/>
    <property type="molecule type" value="Genomic_DNA"/>
</dbReference>
<reference evidence="2" key="1">
    <citation type="submission" date="2018-03" db="EMBL/GenBank/DDBJ databases">
        <authorList>
            <person name="Guldener U."/>
        </authorList>
    </citation>
    <scope>NUCLEOTIDE SEQUENCE</scope>
</reference>
<evidence type="ECO:0000313" key="2">
    <source>
        <dbReference type="EMBL" id="SPJ93257.1"/>
    </source>
</evidence>
<name>A0AAE8SQ92_9HYPO</name>
<sequence length="85" mass="9517">MTLVQSILHTESSKGRSGQLKRHLQGDMIRWYAALGGSISHDWSAQKAKVRGKTLSSRTPPSLEPLHYRGCPSPFMGLWPNKTTR</sequence>
<gene>
    <name evidence="2" type="ORF">FTOL_13863</name>
</gene>
<keyword evidence="3" id="KW-1185">Reference proteome</keyword>
<feature type="region of interest" description="Disordered" evidence="1">
    <location>
        <begin position="1"/>
        <end position="20"/>
    </location>
</feature>
<evidence type="ECO:0000313" key="3">
    <source>
        <dbReference type="Proteomes" id="UP001187734"/>
    </source>
</evidence>
<feature type="compositionally biased region" description="Polar residues" evidence="1">
    <location>
        <begin position="1"/>
        <end position="10"/>
    </location>
</feature>
<protein>
    <submittedName>
        <fullName evidence="2">Uncharacterized protein</fullName>
    </submittedName>
</protein>
<proteinExistence type="predicted"/>